<dbReference type="InterPro" id="IPR051681">
    <property type="entry name" value="Ser/Thr_Kinases-Pseudokinases"/>
</dbReference>
<name>A0ABR4AQ69_9LECA</name>
<gene>
    <name evidence="6" type="ORF">ABVK25_011254</name>
</gene>
<dbReference type="Pfam" id="PF07714">
    <property type="entry name" value="PK_Tyr_Ser-Thr"/>
    <property type="match status" value="1"/>
</dbReference>
<sequence>MRYYRVRDNFLPLGKSGVVYGIDPERVLKEFYDGDGGEIERRVYQRLGSHPNIAKVLDTRTDGSIILERGIPLRTICRASSANEIPILTKVHWLRHAAEGYQYLHTRDIIHSDVGCNNLILTGEDHIKLIDFEGCSVDSGPAGSCYEWFSYCPSMPRVSRRTDIFAFGCAIYEVLTGRLPYYELETSDNPYKQVEELYANQLFPDVTNLPLGQLIRSCWYGDINSMSEVIQELEAFRTRPLR</sequence>
<protein>
    <recommendedName>
        <fullName evidence="5">Protein kinase domain-containing protein</fullName>
    </recommendedName>
</protein>
<accession>A0ABR4AQ69</accession>
<evidence type="ECO:0000259" key="5">
    <source>
        <dbReference type="PROSITE" id="PS50011"/>
    </source>
</evidence>
<organism evidence="6 7">
    <name type="scientific">Lepraria finkii</name>
    <dbReference type="NCBI Taxonomy" id="1340010"/>
    <lineage>
        <taxon>Eukaryota</taxon>
        <taxon>Fungi</taxon>
        <taxon>Dikarya</taxon>
        <taxon>Ascomycota</taxon>
        <taxon>Pezizomycotina</taxon>
        <taxon>Lecanoromycetes</taxon>
        <taxon>OSLEUM clade</taxon>
        <taxon>Lecanoromycetidae</taxon>
        <taxon>Lecanorales</taxon>
        <taxon>Lecanorineae</taxon>
        <taxon>Stereocaulaceae</taxon>
        <taxon>Lepraria</taxon>
    </lineage>
</organism>
<feature type="domain" description="Protein kinase" evidence="5">
    <location>
        <begin position="1"/>
        <end position="242"/>
    </location>
</feature>
<dbReference type="SUPFAM" id="SSF56112">
    <property type="entry name" value="Protein kinase-like (PK-like)"/>
    <property type="match status" value="1"/>
</dbReference>
<dbReference type="InterPro" id="IPR001245">
    <property type="entry name" value="Ser-Thr/Tyr_kinase_cat_dom"/>
</dbReference>
<dbReference type="EMBL" id="JBHFEH010000090">
    <property type="protein sequence ID" value="KAL2047872.1"/>
    <property type="molecule type" value="Genomic_DNA"/>
</dbReference>
<dbReference type="PANTHER" id="PTHR44329">
    <property type="entry name" value="SERINE/THREONINE-PROTEIN KINASE TNNI3K-RELATED"/>
    <property type="match status" value="1"/>
</dbReference>
<dbReference type="PANTHER" id="PTHR44329:SF288">
    <property type="entry name" value="MITOGEN-ACTIVATED PROTEIN KINASE KINASE KINASE 20"/>
    <property type="match status" value="1"/>
</dbReference>
<keyword evidence="2" id="KW-0547">Nucleotide-binding</keyword>
<dbReference type="Proteomes" id="UP001590951">
    <property type="component" value="Unassembled WGS sequence"/>
</dbReference>
<proteinExistence type="predicted"/>
<keyword evidence="4" id="KW-0067">ATP-binding</keyword>
<evidence type="ECO:0000313" key="7">
    <source>
        <dbReference type="Proteomes" id="UP001590951"/>
    </source>
</evidence>
<evidence type="ECO:0000256" key="1">
    <source>
        <dbReference type="ARBA" id="ARBA00022679"/>
    </source>
</evidence>
<keyword evidence="3" id="KW-0418">Kinase</keyword>
<reference evidence="6 7" key="1">
    <citation type="submission" date="2024-09" db="EMBL/GenBank/DDBJ databases">
        <title>Rethinking Asexuality: The Enigmatic Case of Functional Sexual Genes in Lepraria (Stereocaulaceae).</title>
        <authorList>
            <person name="Doellman M."/>
            <person name="Sun Y."/>
            <person name="Barcenas-Pena A."/>
            <person name="Lumbsch H.T."/>
            <person name="Grewe F."/>
        </authorList>
    </citation>
    <scope>NUCLEOTIDE SEQUENCE [LARGE SCALE GENOMIC DNA]</scope>
    <source>
        <strain evidence="6 7">Grewe 0041</strain>
    </source>
</reference>
<dbReference type="InterPro" id="IPR000719">
    <property type="entry name" value="Prot_kinase_dom"/>
</dbReference>
<dbReference type="Gene3D" id="1.10.510.10">
    <property type="entry name" value="Transferase(Phosphotransferase) domain 1"/>
    <property type="match status" value="1"/>
</dbReference>
<keyword evidence="1" id="KW-0808">Transferase</keyword>
<keyword evidence="7" id="KW-1185">Reference proteome</keyword>
<evidence type="ECO:0000256" key="3">
    <source>
        <dbReference type="ARBA" id="ARBA00022777"/>
    </source>
</evidence>
<evidence type="ECO:0000256" key="2">
    <source>
        <dbReference type="ARBA" id="ARBA00022741"/>
    </source>
</evidence>
<evidence type="ECO:0000256" key="4">
    <source>
        <dbReference type="ARBA" id="ARBA00022840"/>
    </source>
</evidence>
<dbReference type="InterPro" id="IPR011009">
    <property type="entry name" value="Kinase-like_dom_sf"/>
</dbReference>
<comment type="caution">
    <text evidence="6">The sequence shown here is derived from an EMBL/GenBank/DDBJ whole genome shotgun (WGS) entry which is preliminary data.</text>
</comment>
<dbReference type="PROSITE" id="PS50011">
    <property type="entry name" value="PROTEIN_KINASE_DOM"/>
    <property type="match status" value="1"/>
</dbReference>
<evidence type="ECO:0000313" key="6">
    <source>
        <dbReference type="EMBL" id="KAL2047872.1"/>
    </source>
</evidence>